<dbReference type="SMART" id="SM01091">
    <property type="entry name" value="CorC_HlyC"/>
    <property type="match status" value="1"/>
</dbReference>
<feature type="transmembrane region" description="Helical" evidence="8">
    <location>
        <begin position="142"/>
        <end position="162"/>
    </location>
</feature>
<comment type="subcellular location">
    <subcellularLocation>
        <location evidence="1">Cell membrane</location>
        <topology evidence="1">Multi-pass membrane protein</topology>
    </subcellularLocation>
</comment>
<feature type="compositionally biased region" description="Basic and acidic residues" evidence="7">
    <location>
        <begin position="434"/>
        <end position="443"/>
    </location>
</feature>
<evidence type="ECO:0000259" key="9">
    <source>
        <dbReference type="PROSITE" id="PS51371"/>
    </source>
</evidence>
<dbReference type="Proteomes" id="UP000693672">
    <property type="component" value="Unassembled WGS sequence"/>
</dbReference>
<feature type="region of interest" description="Disordered" evidence="7">
    <location>
        <begin position="433"/>
        <end position="455"/>
    </location>
</feature>
<gene>
    <name evidence="11" type="ORF">PAESOLCIP111_03316</name>
</gene>
<dbReference type="InterPro" id="IPR044751">
    <property type="entry name" value="Ion_transp-like_CBS"/>
</dbReference>
<dbReference type="Pfam" id="PF00571">
    <property type="entry name" value="CBS"/>
    <property type="match status" value="2"/>
</dbReference>
<evidence type="ECO:0000256" key="2">
    <source>
        <dbReference type="ARBA" id="ARBA00022475"/>
    </source>
</evidence>
<evidence type="ECO:0000256" key="6">
    <source>
        <dbReference type="PROSITE-ProRule" id="PRU01193"/>
    </source>
</evidence>
<evidence type="ECO:0000313" key="12">
    <source>
        <dbReference type="Proteomes" id="UP000693672"/>
    </source>
</evidence>
<dbReference type="RefSeq" id="WP_218093067.1">
    <property type="nucleotide sequence ID" value="NZ_CAJVAS010000013.1"/>
</dbReference>
<keyword evidence="4 5" id="KW-0129">CBS domain</keyword>
<feature type="domain" description="CBS" evidence="9">
    <location>
        <begin position="288"/>
        <end position="345"/>
    </location>
</feature>
<dbReference type="FunFam" id="3.10.580.10:FF:000002">
    <property type="entry name" value="Magnesium/cobalt efflux protein CorC"/>
    <property type="match status" value="1"/>
</dbReference>
<reference evidence="11" key="1">
    <citation type="submission" date="2021-06" db="EMBL/GenBank/DDBJ databases">
        <authorList>
            <person name="Criscuolo A."/>
        </authorList>
    </citation>
    <scope>NUCLEOTIDE SEQUENCE</scope>
    <source>
        <strain evidence="11">CIP111600</strain>
    </source>
</reference>
<dbReference type="PROSITE" id="PS51371">
    <property type="entry name" value="CBS"/>
    <property type="match status" value="2"/>
</dbReference>
<organism evidence="11 12">
    <name type="scientific">Paenibacillus solanacearum</name>
    <dbReference type="NCBI Taxonomy" id="2048548"/>
    <lineage>
        <taxon>Bacteria</taxon>
        <taxon>Bacillati</taxon>
        <taxon>Bacillota</taxon>
        <taxon>Bacilli</taxon>
        <taxon>Bacillales</taxon>
        <taxon>Paenibacillaceae</taxon>
        <taxon>Paenibacillus</taxon>
    </lineage>
</organism>
<dbReference type="PANTHER" id="PTHR43099">
    <property type="entry name" value="UPF0053 PROTEIN YRKA"/>
    <property type="match status" value="1"/>
</dbReference>
<feature type="domain" description="CNNM transmembrane" evidence="10">
    <location>
        <begin position="4"/>
        <end position="207"/>
    </location>
</feature>
<evidence type="ECO:0000256" key="5">
    <source>
        <dbReference type="PROSITE-ProRule" id="PRU00703"/>
    </source>
</evidence>
<proteinExistence type="predicted"/>
<evidence type="ECO:0000256" key="3">
    <source>
        <dbReference type="ARBA" id="ARBA00022737"/>
    </source>
</evidence>
<accession>A0A916NQV9</accession>
<dbReference type="InterPro" id="IPR000644">
    <property type="entry name" value="CBS_dom"/>
</dbReference>
<keyword evidence="6 8" id="KW-0812">Transmembrane</keyword>
<evidence type="ECO:0000256" key="4">
    <source>
        <dbReference type="ARBA" id="ARBA00023122"/>
    </source>
</evidence>
<feature type="transmembrane region" description="Helical" evidence="8">
    <location>
        <begin position="63"/>
        <end position="83"/>
    </location>
</feature>
<keyword evidence="2" id="KW-1003">Cell membrane</keyword>
<dbReference type="InterPro" id="IPR005170">
    <property type="entry name" value="Transptr-assoc_dom"/>
</dbReference>
<feature type="domain" description="CBS" evidence="9">
    <location>
        <begin position="226"/>
        <end position="285"/>
    </location>
</feature>
<feature type="transmembrane region" description="Helical" evidence="8">
    <location>
        <begin position="12"/>
        <end position="33"/>
    </location>
</feature>
<dbReference type="InterPro" id="IPR051676">
    <property type="entry name" value="UPF0053_domain"/>
</dbReference>
<sequence length="455" mass="50895">MSDGSVPLVLNILFVLLLVFLNGFFVAAEFAMVKVRSSRIDTLIQEGNRSAGFAKSIVGNLDAYLSACQLGITLTSLGLGWIGEPVVARVLEPLLYPLGLPDSVIHTISFIAAFSLITVLHITLGEQFPKTYAIRKSEQVTLLSSVPLIGFYRLMYPFIWFLNGASNMLLRFAGIEPTEETRLAHTEEEIRGLMKESNQSGLIDSTELALVDNIFEFTETHAREIMIPRTEMVCLYAGNTYDENKAIAINEMHTRYPVCDPDKDSIVGFIHIKDLLTTEADTNSLQDMIRPITKVPESMHISALLKLMQKKKTQMALLIDEYGGTSGLVTFEDIIEEIVGEIQDEFDEERPQIEKRDDAAYSIDGRMLIEEVNSYFSLRIESDDYDTIGGWIYSQVEMPPKKDQRILGGDSIEFIIEETDHLRIARILVKKRLPQSEDPHTGPDSDSDSAAAEGT</sequence>
<dbReference type="Pfam" id="PF03471">
    <property type="entry name" value="CorC_HlyC"/>
    <property type="match status" value="1"/>
</dbReference>
<comment type="caution">
    <text evidence="11">The sequence shown here is derived from an EMBL/GenBank/DDBJ whole genome shotgun (WGS) entry which is preliminary data.</text>
</comment>
<evidence type="ECO:0000256" key="7">
    <source>
        <dbReference type="SAM" id="MobiDB-lite"/>
    </source>
</evidence>
<dbReference type="InterPro" id="IPR002550">
    <property type="entry name" value="CNNM"/>
</dbReference>
<evidence type="ECO:0000313" key="11">
    <source>
        <dbReference type="EMBL" id="CAG7631612.1"/>
    </source>
</evidence>
<dbReference type="PANTHER" id="PTHR43099:SF2">
    <property type="entry name" value="UPF0053 PROTEIN YRKA"/>
    <property type="match status" value="1"/>
</dbReference>
<dbReference type="CDD" id="cd04590">
    <property type="entry name" value="CBS_pair_CorC_HlyC_assoc"/>
    <property type="match status" value="1"/>
</dbReference>
<evidence type="ECO:0000256" key="1">
    <source>
        <dbReference type="ARBA" id="ARBA00004651"/>
    </source>
</evidence>
<evidence type="ECO:0000256" key="8">
    <source>
        <dbReference type="SAM" id="Phobius"/>
    </source>
</evidence>
<keyword evidence="6 8" id="KW-1133">Transmembrane helix</keyword>
<protein>
    <recommendedName>
        <fullName evidence="13">HlyC/CorC family transporter</fullName>
    </recommendedName>
</protein>
<dbReference type="PROSITE" id="PS51846">
    <property type="entry name" value="CNNM"/>
    <property type="match status" value="1"/>
</dbReference>
<keyword evidence="6 8" id="KW-0472">Membrane</keyword>
<evidence type="ECO:0000259" key="10">
    <source>
        <dbReference type="PROSITE" id="PS51846"/>
    </source>
</evidence>
<keyword evidence="3" id="KW-0677">Repeat</keyword>
<evidence type="ECO:0008006" key="13">
    <source>
        <dbReference type="Google" id="ProtNLM"/>
    </source>
</evidence>
<dbReference type="GO" id="GO:0005886">
    <property type="term" value="C:plasma membrane"/>
    <property type="evidence" value="ECO:0007669"/>
    <property type="project" value="UniProtKB-SubCell"/>
</dbReference>
<name>A0A916NQV9_9BACL</name>
<feature type="transmembrane region" description="Helical" evidence="8">
    <location>
        <begin position="103"/>
        <end position="122"/>
    </location>
</feature>
<dbReference type="AlphaFoldDB" id="A0A916NQV9"/>
<dbReference type="EMBL" id="CAJVAS010000013">
    <property type="protein sequence ID" value="CAG7631612.1"/>
    <property type="molecule type" value="Genomic_DNA"/>
</dbReference>
<keyword evidence="12" id="KW-1185">Reference proteome</keyword>
<dbReference type="Pfam" id="PF01595">
    <property type="entry name" value="CNNM"/>
    <property type="match status" value="1"/>
</dbReference>